<name>A0A0D0Q8D1_9RHOB</name>
<dbReference type="SMART" id="SM00895">
    <property type="entry name" value="FCD"/>
    <property type="match status" value="1"/>
</dbReference>
<dbReference type="CDD" id="cd07377">
    <property type="entry name" value="WHTH_GntR"/>
    <property type="match status" value="1"/>
</dbReference>
<dbReference type="Gene3D" id="1.10.10.10">
    <property type="entry name" value="Winged helix-like DNA-binding domain superfamily/Winged helix DNA-binding domain"/>
    <property type="match status" value="1"/>
</dbReference>
<dbReference type="InterPro" id="IPR036390">
    <property type="entry name" value="WH_DNA-bd_sf"/>
</dbReference>
<dbReference type="AlphaFoldDB" id="A0A0D0Q8D1"/>
<dbReference type="PROSITE" id="PS50949">
    <property type="entry name" value="HTH_GNTR"/>
    <property type="match status" value="1"/>
</dbReference>
<keyword evidence="6" id="KW-1185">Reference proteome</keyword>
<keyword evidence="1" id="KW-0805">Transcription regulation</keyword>
<keyword evidence="3" id="KW-0804">Transcription</keyword>
<dbReference type="SUPFAM" id="SSF46785">
    <property type="entry name" value="Winged helix' DNA-binding domain"/>
    <property type="match status" value="1"/>
</dbReference>
<evidence type="ECO:0000313" key="6">
    <source>
        <dbReference type="Proteomes" id="UP000035100"/>
    </source>
</evidence>
<dbReference type="eggNOG" id="COG1802">
    <property type="taxonomic scope" value="Bacteria"/>
</dbReference>
<comment type="caution">
    <text evidence="5">The sequence shown here is derived from an EMBL/GenBank/DDBJ whole genome shotgun (WGS) entry which is preliminary data.</text>
</comment>
<dbReference type="InterPro" id="IPR011711">
    <property type="entry name" value="GntR_C"/>
</dbReference>
<dbReference type="PANTHER" id="PTHR43537">
    <property type="entry name" value="TRANSCRIPTIONAL REGULATOR, GNTR FAMILY"/>
    <property type="match status" value="1"/>
</dbReference>
<dbReference type="Proteomes" id="UP000035100">
    <property type="component" value="Unassembled WGS sequence"/>
</dbReference>
<dbReference type="STRING" id="1123501.Wenmar_02923"/>
<protein>
    <submittedName>
        <fullName evidence="5">Transcriptional regulator, GntR family</fullName>
    </submittedName>
</protein>
<dbReference type="EMBL" id="AONG01000013">
    <property type="protein sequence ID" value="KIQ68652.1"/>
    <property type="molecule type" value="Genomic_DNA"/>
</dbReference>
<dbReference type="GO" id="GO:0003677">
    <property type="term" value="F:DNA binding"/>
    <property type="evidence" value="ECO:0007669"/>
    <property type="project" value="UniProtKB-KW"/>
</dbReference>
<dbReference type="RefSeq" id="WP_018303845.1">
    <property type="nucleotide sequence ID" value="NZ_KB902310.1"/>
</dbReference>
<dbReference type="GO" id="GO:0003700">
    <property type="term" value="F:DNA-binding transcription factor activity"/>
    <property type="evidence" value="ECO:0007669"/>
    <property type="project" value="InterPro"/>
</dbReference>
<gene>
    <name evidence="5" type="ORF">Wenmar_02923</name>
</gene>
<dbReference type="PATRIC" id="fig|1123501.6.peg.3040"/>
<evidence type="ECO:0000313" key="5">
    <source>
        <dbReference type="EMBL" id="KIQ68652.1"/>
    </source>
</evidence>
<evidence type="ECO:0000256" key="2">
    <source>
        <dbReference type="ARBA" id="ARBA00023125"/>
    </source>
</evidence>
<reference evidence="5 6" key="1">
    <citation type="submission" date="2013-01" db="EMBL/GenBank/DDBJ databases">
        <authorList>
            <person name="Fiebig A."/>
            <person name="Goeker M."/>
            <person name="Klenk H.-P.P."/>
        </authorList>
    </citation>
    <scope>NUCLEOTIDE SEQUENCE [LARGE SCALE GENOMIC DNA]</scope>
    <source>
        <strain evidence="5 6">DSM 24838</strain>
    </source>
</reference>
<dbReference type="SUPFAM" id="SSF48008">
    <property type="entry name" value="GntR ligand-binding domain-like"/>
    <property type="match status" value="1"/>
</dbReference>
<dbReference type="SMART" id="SM00345">
    <property type="entry name" value="HTH_GNTR"/>
    <property type="match status" value="1"/>
</dbReference>
<evidence type="ECO:0000256" key="3">
    <source>
        <dbReference type="ARBA" id="ARBA00023163"/>
    </source>
</evidence>
<dbReference type="Gene3D" id="1.20.120.530">
    <property type="entry name" value="GntR ligand-binding domain-like"/>
    <property type="match status" value="1"/>
</dbReference>
<evidence type="ECO:0000259" key="4">
    <source>
        <dbReference type="PROSITE" id="PS50949"/>
    </source>
</evidence>
<dbReference type="Pfam" id="PF07729">
    <property type="entry name" value="FCD"/>
    <property type="match status" value="1"/>
</dbReference>
<organism evidence="5 6">
    <name type="scientific">Wenxinia marina DSM 24838</name>
    <dbReference type="NCBI Taxonomy" id="1123501"/>
    <lineage>
        <taxon>Bacteria</taxon>
        <taxon>Pseudomonadati</taxon>
        <taxon>Pseudomonadota</taxon>
        <taxon>Alphaproteobacteria</taxon>
        <taxon>Rhodobacterales</taxon>
        <taxon>Roseobacteraceae</taxon>
        <taxon>Wenxinia</taxon>
    </lineage>
</organism>
<dbReference type="InterPro" id="IPR008920">
    <property type="entry name" value="TF_FadR/GntR_C"/>
</dbReference>
<keyword evidence="2" id="KW-0238">DNA-binding</keyword>
<proteinExistence type="predicted"/>
<dbReference type="OrthoDB" id="7620579at2"/>
<dbReference type="PRINTS" id="PR00035">
    <property type="entry name" value="HTHGNTR"/>
</dbReference>
<dbReference type="InterPro" id="IPR036388">
    <property type="entry name" value="WH-like_DNA-bd_sf"/>
</dbReference>
<accession>A0A0D0Q8D1</accession>
<evidence type="ECO:0000256" key="1">
    <source>
        <dbReference type="ARBA" id="ARBA00023015"/>
    </source>
</evidence>
<dbReference type="InterPro" id="IPR000524">
    <property type="entry name" value="Tscrpt_reg_HTH_GntR"/>
</dbReference>
<dbReference type="PANTHER" id="PTHR43537:SF51">
    <property type="entry name" value="HTH-TYPE TRANSCRIPTIONAL REGULATOR LGOR-RELATED"/>
    <property type="match status" value="1"/>
</dbReference>
<dbReference type="Pfam" id="PF00392">
    <property type="entry name" value="GntR"/>
    <property type="match status" value="1"/>
</dbReference>
<feature type="domain" description="HTH gntR-type" evidence="4">
    <location>
        <begin position="7"/>
        <end position="74"/>
    </location>
</feature>
<sequence length="244" mass="25973">MDPAHGSTQTQRAAYALRRRIVSGELPGGTRLTEVALADDLAISRTPVREAMSRLAEEGLLVRARGGGFEVRSFTLRDALDAVELRGVLEGTAARRAAERGAPEDELARLRDGLARIDAAFADGMTAQTFGIYSEQNHAFHEALGRLAGSDVIARELARVRSLPFASPSAFVFRTGDRATEARSLIVGQAQHWALVSAIAGREGTRAEAIAREHAQIARGNLEAALDAGWQPGAPLPGMAMIVG</sequence>